<feature type="chain" id="PRO_5015707749" evidence="1">
    <location>
        <begin position="20"/>
        <end position="158"/>
    </location>
</feature>
<gene>
    <name evidence="2" type="ORF">CLM73_20920</name>
</gene>
<accession>A0A2S0IC71</accession>
<evidence type="ECO:0000313" key="3">
    <source>
        <dbReference type="Proteomes" id="UP000239477"/>
    </source>
</evidence>
<sequence length="158" mass="15197">MKKLAAVAALSLFAASAYATGPGQVGGSVTGHAGAINGTASSISTGSSVVATQVNGYGSSSQTSFGSTGGIAEVGGSFSRDGTQVVTSTRQYANSESYGHVSGNAPIMVGDSIANGGATFGKTETSASATGSFHAANIGAFGSIHGIGSVGHVVGFNR</sequence>
<dbReference type="AlphaFoldDB" id="A0A2S0IC71"/>
<proteinExistence type="predicted"/>
<evidence type="ECO:0000313" key="2">
    <source>
        <dbReference type="EMBL" id="AVJ29367.1"/>
    </source>
</evidence>
<keyword evidence="3" id="KW-1185">Reference proteome</keyword>
<organism evidence="2 3">
    <name type="scientific">Achromobacter spanius</name>
    <dbReference type="NCBI Taxonomy" id="217203"/>
    <lineage>
        <taxon>Bacteria</taxon>
        <taxon>Pseudomonadati</taxon>
        <taxon>Pseudomonadota</taxon>
        <taxon>Betaproteobacteria</taxon>
        <taxon>Burkholderiales</taxon>
        <taxon>Alcaligenaceae</taxon>
        <taxon>Achromobacter</taxon>
    </lineage>
</organism>
<dbReference type="OrthoDB" id="8657111at2"/>
<protein>
    <submittedName>
        <fullName evidence="2">Uncharacterized protein</fullName>
    </submittedName>
</protein>
<evidence type="ECO:0000256" key="1">
    <source>
        <dbReference type="SAM" id="SignalP"/>
    </source>
</evidence>
<dbReference type="RefSeq" id="WP_105240078.1">
    <property type="nucleotide sequence ID" value="NZ_CP023270.1"/>
</dbReference>
<reference evidence="2 3" key="1">
    <citation type="submission" date="2017-09" db="EMBL/GenBank/DDBJ databases">
        <title>Genomic, metabolic, and phenotypic characteristics of bacterial isolates from the natural microbiome of the model nematode Caenorhabditis elegans.</title>
        <authorList>
            <person name="Zimmermann J."/>
            <person name="Obeng N."/>
            <person name="Yang W."/>
            <person name="Obeng O."/>
            <person name="Kissoyan K."/>
            <person name="Pees B."/>
            <person name="Dirksen P."/>
            <person name="Hoppner M."/>
            <person name="Franke A."/>
            <person name="Rosenstiel P."/>
            <person name="Leippe M."/>
            <person name="Dierking K."/>
            <person name="Kaleta C."/>
            <person name="Schulenburg H."/>
        </authorList>
    </citation>
    <scope>NUCLEOTIDE SEQUENCE [LARGE SCALE GENOMIC DNA]</scope>
    <source>
        <strain evidence="2 3">MYb73</strain>
    </source>
</reference>
<dbReference type="Proteomes" id="UP000239477">
    <property type="component" value="Chromosome"/>
</dbReference>
<keyword evidence="1" id="KW-0732">Signal</keyword>
<dbReference type="EMBL" id="CP023270">
    <property type="protein sequence ID" value="AVJ29367.1"/>
    <property type="molecule type" value="Genomic_DNA"/>
</dbReference>
<feature type="signal peptide" evidence="1">
    <location>
        <begin position="1"/>
        <end position="19"/>
    </location>
</feature>
<name>A0A2S0IC71_9BURK</name>